<dbReference type="EMBL" id="LAZR01064953">
    <property type="protein sequence ID" value="KKK56521.1"/>
    <property type="molecule type" value="Genomic_DNA"/>
</dbReference>
<name>A0A0F8Z8V9_9ZZZZ</name>
<evidence type="ECO:0000313" key="1">
    <source>
        <dbReference type="EMBL" id="KKK56521.1"/>
    </source>
</evidence>
<proteinExistence type="predicted"/>
<dbReference type="InterPro" id="IPR038071">
    <property type="entry name" value="UROD/MetE-like_sf"/>
</dbReference>
<dbReference type="SUPFAM" id="SSF51726">
    <property type="entry name" value="UROD/MetE-like"/>
    <property type="match status" value="1"/>
</dbReference>
<feature type="non-terminal residue" evidence="1">
    <location>
        <position position="1"/>
    </location>
</feature>
<dbReference type="AlphaFoldDB" id="A0A0F8Z8V9"/>
<gene>
    <name evidence="1" type="ORF">LCGC14_3063680</name>
</gene>
<sequence>VSFGEPLLGVIDSPFGSVSVEEIIDTFDELLNGIDCAGEVHCCSNMDWAKLMQTKTNVINFDAYQFADKIALYPAPLSEFINRGGMLAWGIVPVNPETLAGEDYDNLLDKLETGVDRLVRGGLDRRSLLEQSFITPCCDAGTLTPDQTIRAWSLTKEIAHTMRNRHLGD</sequence>
<comment type="caution">
    <text evidence="1">The sequence shown here is derived from an EMBL/GenBank/DDBJ whole genome shotgun (WGS) entry which is preliminary data.</text>
</comment>
<protein>
    <recommendedName>
        <fullName evidence="2">Cobalamin-independent methionine synthase MetE C-terminal/archaeal domain-containing protein</fullName>
    </recommendedName>
</protein>
<organism evidence="1">
    <name type="scientific">marine sediment metagenome</name>
    <dbReference type="NCBI Taxonomy" id="412755"/>
    <lineage>
        <taxon>unclassified sequences</taxon>
        <taxon>metagenomes</taxon>
        <taxon>ecological metagenomes</taxon>
    </lineage>
</organism>
<dbReference type="Gene3D" id="3.20.20.210">
    <property type="match status" value="1"/>
</dbReference>
<accession>A0A0F8Z8V9</accession>
<reference evidence="1" key="1">
    <citation type="journal article" date="2015" name="Nature">
        <title>Complex archaea that bridge the gap between prokaryotes and eukaryotes.</title>
        <authorList>
            <person name="Spang A."/>
            <person name="Saw J.H."/>
            <person name="Jorgensen S.L."/>
            <person name="Zaremba-Niedzwiedzka K."/>
            <person name="Martijn J."/>
            <person name="Lind A.E."/>
            <person name="van Eijk R."/>
            <person name="Schleper C."/>
            <person name="Guy L."/>
            <person name="Ettema T.J."/>
        </authorList>
    </citation>
    <scope>NUCLEOTIDE SEQUENCE</scope>
</reference>
<evidence type="ECO:0008006" key="2">
    <source>
        <dbReference type="Google" id="ProtNLM"/>
    </source>
</evidence>